<dbReference type="EMBL" id="JBEPMM010000006">
    <property type="protein sequence ID" value="MET3693122.1"/>
    <property type="molecule type" value="Genomic_DNA"/>
</dbReference>
<dbReference type="InterPro" id="IPR002740">
    <property type="entry name" value="EVE_domain"/>
</dbReference>
<dbReference type="Gene3D" id="3.10.590.10">
    <property type="entry name" value="ph1033 like domains"/>
    <property type="match status" value="1"/>
</dbReference>
<sequence length="138" mass="15318">MAHWLYKSEPSTWSWDQQVAAGAAGTHWNGVRNHVAKKHLMAMEVGERGFFYHSNEGKAVVGIVEVIRPYYPDDSDETGRFGMVDLRALEALPRPVTLEAIKAEPRLSAMVLANNSRLSVQPVTEAEWAIVRAMGGLD</sequence>
<dbReference type="PANTHER" id="PTHR14087">
    <property type="entry name" value="THYMOCYTE NUCLEAR PROTEIN 1"/>
    <property type="match status" value="1"/>
</dbReference>
<dbReference type="SUPFAM" id="SSF88697">
    <property type="entry name" value="PUA domain-like"/>
    <property type="match status" value="1"/>
</dbReference>
<feature type="domain" description="EVE" evidence="1">
    <location>
        <begin position="2"/>
        <end position="134"/>
    </location>
</feature>
<dbReference type="CDD" id="cd21133">
    <property type="entry name" value="EVE"/>
    <property type="match status" value="1"/>
</dbReference>
<organism evidence="2 3">
    <name type="scientific">Methylobacterium goesingense</name>
    <dbReference type="NCBI Taxonomy" id="243690"/>
    <lineage>
        <taxon>Bacteria</taxon>
        <taxon>Pseudomonadati</taxon>
        <taxon>Pseudomonadota</taxon>
        <taxon>Alphaproteobacteria</taxon>
        <taxon>Hyphomicrobiales</taxon>
        <taxon>Methylobacteriaceae</taxon>
        <taxon>Methylobacterium</taxon>
    </lineage>
</organism>
<evidence type="ECO:0000259" key="1">
    <source>
        <dbReference type="Pfam" id="PF01878"/>
    </source>
</evidence>
<dbReference type="PANTHER" id="PTHR14087:SF7">
    <property type="entry name" value="THYMOCYTE NUCLEAR PROTEIN 1"/>
    <property type="match status" value="1"/>
</dbReference>
<dbReference type="Proteomes" id="UP001549145">
    <property type="component" value="Unassembled WGS sequence"/>
</dbReference>
<name>A0ABV2L5M7_9HYPH</name>
<dbReference type="InterPro" id="IPR015947">
    <property type="entry name" value="PUA-like_sf"/>
</dbReference>
<dbReference type="InterPro" id="IPR047197">
    <property type="entry name" value="THYN1-like_EVE"/>
</dbReference>
<evidence type="ECO:0000313" key="3">
    <source>
        <dbReference type="Proteomes" id="UP001549145"/>
    </source>
</evidence>
<dbReference type="RefSeq" id="WP_238276460.1">
    <property type="nucleotide sequence ID" value="NZ_BPQL01000016.1"/>
</dbReference>
<proteinExistence type="predicted"/>
<dbReference type="InterPro" id="IPR052181">
    <property type="entry name" value="5hmC_binding"/>
</dbReference>
<evidence type="ECO:0000313" key="2">
    <source>
        <dbReference type="EMBL" id="MET3693122.1"/>
    </source>
</evidence>
<comment type="caution">
    <text evidence="2">The sequence shown here is derived from an EMBL/GenBank/DDBJ whole genome shotgun (WGS) entry which is preliminary data.</text>
</comment>
<accession>A0ABV2L5M7</accession>
<reference evidence="2 3" key="1">
    <citation type="submission" date="2024-06" db="EMBL/GenBank/DDBJ databases">
        <title>Genomic Encyclopedia of Type Strains, Phase IV (KMG-IV): sequencing the most valuable type-strain genomes for metagenomic binning, comparative biology and taxonomic classification.</title>
        <authorList>
            <person name="Goeker M."/>
        </authorList>
    </citation>
    <scope>NUCLEOTIDE SEQUENCE [LARGE SCALE GENOMIC DNA]</scope>
    <source>
        <strain evidence="2 3">DSM 21331</strain>
    </source>
</reference>
<dbReference type="Pfam" id="PF01878">
    <property type="entry name" value="EVE"/>
    <property type="match status" value="1"/>
</dbReference>
<keyword evidence="3" id="KW-1185">Reference proteome</keyword>
<gene>
    <name evidence="2" type="ORF">ABID43_002666</name>
</gene>
<protein>
    <submittedName>
        <fullName evidence="2">RNA-binding protein with PUA-like domain</fullName>
    </submittedName>
</protein>